<feature type="region of interest" description="Disordered" evidence="5">
    <location>
        <begin position="1"/>
        <end position="123"/>
    </location>
</feature>
<dbReference type="PANTHER" id="PTHR15549:SF30">
    <property type="entry name" value="MID2 DOMAIN-CONTAINING PROTEIN"/>
    <property type="match status" value="1"/>
</dbReference>
<feature type="compositionally biased region" description="Low complexity" evidence="5">
    <location>
        <begin position="246"/>
        <end position="280"/>
    </location>
</feature>
<feature type="region of interest" description="Disordered" evidence="5">
    <location>
        <begin position="337"/>
        <end position="376"/>
    </location>
</feature>
<feature type="compositionally biased region" description="Low complexity" evidence="5">
    <location>
        <begin position="43"/>
        <end position="67"/>
    </location>
</feature>
<protein>
    <submittedName>
        <fullName evidence="7">Uncharacterized protein</fullName>
    </submittedName>
</protein>
<feature type="region of interest" description="Disordered" evidence="5">
    <location>
        <begin position="213"/>
        <end position="280"/>
    </location>
</feature>
<sequence length="387" mass="41498">MVPSTQLTTQAAAIVPRNSLHDSPMKSIGPRQDQEAEAERRTTVVTRTATARVPSVSRSSRTSSPSTIKDDDNSSQSSSKTDDTQTSSAPETFTTTEAETTSSASPSATESSVPASEEASGLSPGTAAGIAAGAVAGVALIGLLIFFLWRKKQGGIRGAVVTADYPDTMNMVDTKGQQYPEPTLPDVSRNGSLNDDPYFAGVKDEFAFAVAGPTTRRQSSFSPSQVGMAMSSPPQQYGAYRPPPQDQQQSAFTQQQTASPSQQQQQFAFTQTSSPGQPQQQFAYVPAQPHLSSNQQYYQQQQQFMLPPQGGDFGAGTVPYRPVSAFTAYPSPGHPILPVSPLTPHRQSIGMGPQPSPYYPPHPSQPPQPLQPPRGRRIWRARICRVS</sequence>
<keyword evidence="4 6" id="KW-0472">Membrane</keyword>
<feature type="compositionally biased region" description="Basic and acidic residues" evidence="5">
    <location>
        <begin position="32"/>
        <end position="42"/>
    </location>
</feature>
<feature type="compositionally biased region" description="Polar residues" evidence="5">
    <location>
        <begin position="215"/>
        <end position="225"/>
    </location>
</feature>
<evidence type="ECO:0000256" key="3">
    <source>
        <dbReference type="ARBA" id="ARBA00022989"/>
    </source>
</evidence>
<dbReference type="GO" id="GO:0016020">
    <property type="term" value="C:membrane"/>
    <property type="evidence" value="ECO:0007669"/>
    <property type="project" value="UniProtKB-SubCell"/>
</dbReference>
<organism evidence="7 8">
    <name type="scientific">Apiosordaria backusii</name>
    <dbReference type="NCBI Taxonomy" id="314023"/>
    <lineage>
        <taxon>Eukaryota</taxon>
        <taxon>Fungi</taxon>
        <taxon>Dikarya</taxon>
        <taxon>Ascomycota</taxon>
        <taxon>Pezizomycotina</taxon>
        <taxon>Sordariomycetes</taxon>
        <taxon>Sordariomycetidae</taxon>
        <taxon>Sordariales</taxon>
        <taxon>Lasiosphaeriaceae</taxon>
        <taxon>Apiosordaria</taxon>
    </lineage>
</organism>
<accession>A0AA40DGS1</accession>
<dbReference type="AlphaFoldDB" id="A0AA40DGS1"/>
<feature type="compositionally biased region" description="Pro residues" evidence="5">
    <location>
        <begin position="354"/>
        <end position="372"/>
    </location>
</feature>
<comment type="caution">
    <text evidence="7">The sequence shown here is derived from an EMBL/GenBank/DDBJ whole genome shotgun (WGS) entry which is preliminary data.</text>
</comment>
<dbReference type="GO" id="GO:0071944">
    <property type="term" value="C:cell periphery"/>
    <property type="evidence" value="ECO:0007669"/>
    <property type="project" value="UniProtKB-ARBA"/>
</dbReference>
<dbReference type="PANTHER" id="PTHR15549">
    <property type="entry name" value="PAIRED IMMUNOGLOBULIN-LIKE TYPE 2 RECEPTOR"/>
    <property type="match status" value="1"/>
</dbReference>
<dbReference type="Proteomes" id="UP001172159">
    <property type="component" value="Unassembled WGS sequence"/>
</dbReference>
<evidence type="ECO:0000313" key="8">
    <source>
        <dbReference type="Proteomes" id="UP001172159"/>
    </source>
</evidence>
<gene>
    <name evidence="7" type="ORF">B0T21DRAFT_109377</name>
</gene>
<dbReference type="EMBL" id="JAUKTV010000023">
    <property type="protein sequence ID" value="KAK0702934.1"/>
    <property type="molecule type" value="Genomic_DNA"/>
</dbReference>
<evidence type="ECO:0000256" key="1">
    <source>
        <dbReference type="ARBA" id="ARBA00004167"/>
    </source>
</evidence>
<comment type="subcellular location">
    <subcellularLocation>
        <location evidence="1">Membrane</location>
        <topology evidence="1">Single-pass membrane protein</topology>
    </subcellularLocation>
</comment>
<evidence type="ECO:0000256" key="4">
    <source>
        <dbReference type="ARBA" id="ARBA00023136"/>
    </source>
</evidence>
<reference evidence="7" key="1">
    <citation type="submission" date="2023-06" db="EMBL/GenBank/DDBJ databases">
        <title>Genome-scale phylogeny and comparative genomics of the fungal order Sordariales.</title>
        <authorList>
            <consortium name="Lawrence Berkeley National Laboratory"/>
            <person name="Hensen N."/>
            <person name="Bonometti L."/>
            <person name="Westerberg I."/>
            <person name="Brannstrom I.O."/>
            <person name="Guillou S."/>
            <person name="Cros-Aarteil S."/>
            <person name="Calhoun S."/>
            <person name="Haridas S."/>
            <person name="Kuo A."/>
            <person name="Mondo S."/>
            <person name="Pangilinan J."/>
            <person name="Riley R."/>
            <person name="Labutti K."/>
            <person name="Andreopoulos B."/>
            <person name="Lipzen A."/>
            <person name="Chen C."/>
            <person name="Yanf M."/>
            <person name="Daum C."/>
            <person name="Ng V."/>
            <person name="Clum A."/>
            <person name="Steindorff A."/>
            <person name="Ohm R."/>
            <person name="Martin F."/>
            <person name="Silar P."/>
            <person name="Natvig D."/>
            <person name="Lalanne C."/>
            <person name="Gautier V."/>
            <person name="Ament-Velasquez S.L."/>
            <person name="Kruys A."/>
            <person name="Hutchinson M.I."/>
            <person name="Powell A.J."/>
            <person name="Barry K."/>
            <person name="Miller A.N."/>
            <person name="Grigoriev I.V."/>
            <person name="Debuchy R."/>
            <person name="Gladieux P."/>
            <person name="Thoren M.H."/>
            <person name="Johannesson H."/>
        </authorList>
    </citation>
    <scope>NUCLEOTIDE SEQUENCE</scope>
    <source>
        <strain evidence="7">CBS 540.89</strain>
    </source>
</reference>
<keyword evidence="2 6" id="KW-0812">Transmembrane</keyword>
<evidence type="ECO:0000256" key="2">
    <source>
        <dbReference type="ARBA" id="ARBA00022692"/>
    </source>
</evidence>
<evidence type="ECO:0000256" key="6">
    <source>
        <dbReference type="SAM" id="Phobius"/>
    </source>
</evidence>
<keyword evidence="3 6" id="KW-1133">Transmembrane helix</keyword>
<evidence type="ECO:0000313" key="7">
    <source>
        <dbReference type="EMBL" id="KAK0702934.1"/>
    </source>
</evidence>
<dbReference type="InterPro" id="IPR051694">
    <property type="entry name" value="Immunoregulatory_rcpt-like"/>
</dbReference>
<evidence type="ECO:0000256" key="5">
    <source>
        <dbReference type="SAM" id="MobiDB-lite"/>
    </source>
</evidence>
<proteinExistence type="predicted"/>
<feature type="transmembrane region" description="Helical" evidence="6">
    <location>
        <begin position="127"/>
        <end position="149"/>
    </location>
</feature>
<feature type="compositionally biased region" description="Low complexity" evidence="5">
    <location>
        <begin position="74"/>
        <end position="120"/>
    </location>
</feature>
<feature type="compositionally biased region" description="Polar residues" evidence="5">
    <location>
        <begin position="1"/>
        <end position="11"/>
    </location>
</feature>
<name>A0AA40DGS1_9PEZI</name>
<keyword evidence="8" id="KW-1185">Reference proteome</keyword>